<proteinExistence type="inferred from homology"/>
<comment type="subcellular location">
    <subcellularLocation>
        <location evidence="2">Chromosome</location>
    </subcellularLocation>
    <subcellularLocation>
        <location evidence="1">Nucleus</location>
    </subcellularLocation>
</comment>
<protein>
    <recommendedName>
        <fullName evidence="7">PBZ-type domain-containing protein</fullName>
    </recommendedName>
</protein>
<reference evidence="8" key="1">
    <citation type="submission" date="2021-12" db="EMBL/GenBank/DDBJ databases">
        <authorList>
            <person name="King R."/>
        </authorList>
    </citation>
    <scope>NUCLEOTIDE SEQUENCE</scope>
</reference>
<dbReference type="PANTHER" id="PTHR13386:SF1">
    <property type="entry name" value="HISTONE PARYLATION FACTOR 1"/>
    <property type="match status" value="1"/>
</dbReference>
<dbReference type="GO" id="GO:0042393">
    <property type="term" value="F:histone binding"/>
    <property type="evidence" value="ECO:0007669"/>
    <property type="project" value="InterPro"/>
</dbReference>
<evidence type="ECO:0000256" key="6">
    <source>
        <dbReference type="SAM" id="MobiDB-lite"/>
    </source>
</evidence>
<dbReference type="EMBL" id="OU963870">
    <property type="protein sequence ID" value="CAH0395967.1"/>
    <property type="molecule type" value="Genomic_DNA"/>
</dbReference>
<dbReference type="GO" id="GO:0005694">
    <property type="term" value="C:chromosome"/>
    <property type="evidence" value="ECO:0007669"/>
    <property type="project" value="UniProtKB-SubCell"/>
</dbReference>
<feature type="region of interest" description="Disordered" evidence="6">
    <location>
        <begin position="182"/>
        <end position="257"/>
    </location>
</feature>
<comment type="similarity">
    <text evidence="3">Belongs to the HPF1 family.</text>
</comment>
<gene>
    <name evidence="8" type="ORF">BEMITA_LOCUS14087</name>
</gene>
<keyword evidence="9" id="KW-1185">Reference proteome</keyword>
<dbReference type="KEGG" id="btab:109030347"/>
<dbReference type="InterPro" id="IPR019361">
    <property type="entry name" value="HPF1"/>
</dbReference>
<dbReference type="PANTHER" id="PTHR13386">
    <property type="entry name" value="HISTONE PARYLATION FACTOR 1"/>
    <property type="match status" value="1"/>
</dbReference>
<dbReference type="AlphaFoldDB" id="A0A9P0AQQ5"/>
<keyword evidence="5" id="KW-0539">Nucleus</keyword>
<dbReference type="GO" id="GO:0072572">
    <property type="term" value="F:poly-ADP-D-ribose binding"/>
    <property type="evidence" value="ECO:0007669"/>
    <property type="project" value="TreeGrafter"/>
</dbReference>
<feature type="domain" description="PBZ-type" evidence="7">
    <location>
        <begin position="18"/>
        <end position="43"/>
    </location>
</feature>
<evidence type="ECO:0000313" key="8">
    <source>
        <dbReference type="EMBL" id="CAH0395967.1"/>
    </source>
</evidence>
<feature type="compositionally biased region" description="Basic and acidic residues" evidence="6">
    <location>
        <begin position="184"/>
        <end position="205"/>
    </location>
</feature>
<dbReference type="Proteomes" id="UP001152759">
    <property type="component" value="Chromosome 9"/>
</dbReference>
<evidence type="ECO:0000256" key="2">
    <source>
        <dbReference type="ARBA" id="ARBA00004286"/>
    </source>
</evidence>
<feature type="compositionally biased region" description="Low complexity" evidence="6">
    <location>
        <begin position="231"/>
        <end position="242"/>
    </location>
</feature>
<dbReference type="InterPro" id="IPR019406">
    <property type="entry name" value="APLF_PBZ"/>
</dbReference>
<dbReference type="Pfam" id="PF10228">
    <property type="entry name" value="HPF1"/>
    <property type="match status" value="1"/>
</dbReference>
<sequence>MEEARVAAIMEQYSKDPRTPCQYGFKCYQKNPVHHETYKHPPKVFGEFTTSQAAKKKIVSSNTMLNYFIKATSGMMKAPPQPKIKPQPVPEIPAQPENLGIHFLAEHDVIDVPTEPLIPVAPVITTASVVPETPFIPTAPIVSAVPYIPAVPHQYYIPDEAAAAKLLADAAAIAARLAPNLSSEEDKVENPAKKPRLSDDARQESPSKGTNGRRPSDSPTKSPNKDPPGKPSGSTSKSQFDSSSDEESEEETVDETTLSNKEFIKKKFLVEMPEDFYSFWSFCESLNKKEPQNALKAFDLTLVGPFDVLSGAMRKCKNMKPEDYLVHWRFYYDPPEFQTIIKGDDKKQFHLGYLRDDPKQPPAFVASNEAAENFIIKAVAENIFGAVHSYLEKIKVNPFNKMKVPAAQKALVEWAKKHDFTLETNTPKMIERNKNVVTQTFHRAGIVVPYNRKTELGYRNLQLTDAELKNTLKAIVNATSDIERTARFEKLQTVITWASIALDECDFGTGLELAIDLFCYGSQLLHKQALQMFTSSYTLLGRQEYIKIIQAHLKDRRRGADMSAMKP</sequence>
<evidence type="ECO:0000256" key="4">
    <source>
        <dbReference type="ARBA" id="ARBA00022454"/>
    </source>
</evidence>
<evidence type="ECO:0000259" key="7">
    <source>
        <dbReference type="Pfam" id="PF10283"/>
    </source>
</evidence>
<evidence type="ECO:0000256" key="3">
    <source>
        <dbReference type="ARBA" id="ARBA00010803"/>
    </source>
</evidence>
<dbReference type="Pfam" id="PF10283">
    <property type="entry name" value="zf-CCHH"/>
    <property type="match status" value="1"/>
</dbReference>
<accession>A0A9P0AQQ5</accession>
<name>A0A9P0AQQ5_BEMTA</name>
<evidence type="ECO:0000256" key="1">
    <source>
        <dbReference type="ARBA" id="ARBA00004123"/>
    </source>
</evidence>
<feature type="compositionally biased region" description="Acidic residues" evidence="6">
    <location>
        <begin position="243"/>
        <end position="254"/>
    </location>
</feature>
<keyword evidence="4" id="KW-0158">Chromosome</keyword>
<organism evidence="8 9">
    <name type="scientific">Bemisia tabaci</name>
    <name type="common">Sweetpotato whitefly</name>
    <name type="synonym">Aleurodes tabaci</name>
    <dbReference type="NCBI Taxonomy" id="7038"/>
    <lineage>
        <taxon>Eukaryota</taxon>
        <taxon>Metazoa</taxon>
        <taxon>Ecdysozoa</taxon>
        <taxon>Arthropoda</taxon>
        <taxon>Hexapoda</taxon>
        <taxon>Insecta</taxon>
        <taxon>Pterygota</taxon>
        <taxon>Neoptera</taxon>
        <taxon>Paraneoptera</taxon>
        <taxon>Hemiptera</taxon>
        <taxon>Sternorrhyncha</taxon>
        <taxon>Aleyrodoidea</taxon>
        <taxon>Aleyrodidae</taxon>
        <taxon>Aleyrodinae</taxon>
        <taxon>Bemisia</taxon>
    </lineage>
</organism>
<dbReference type="GO" id="GO:0005634">
    <property type="term" value="C:nucleus"/>
    <property type="evidence" value="ECO:0007669"/>
    <property type="project" value="UniProtKB-SubCell"/>
</dbReference>
<evidence type="ECO:0000313" key="9">
    <source>
        <dbReference type="Proteomes" id="UP001152759"/>
    </source>
</evidence>
<evidence type="ECO:0000256" key="5">
    <source>
        <dbReference type="ARBA" id="ARBA00023242"/>
    </source>
</evidence>
<dbReference type="GO" id="GO:0006974">
    <property type="term" value="P:DNA damage response"/>
    <property type="evidence" value="ECO:0007669"/>
    <property type="project" value="InterPro"/>
</dbReference>